<dbReference type="InterPro" id="IPR012677">
    <property type="entry name" value="Nucleotide-bd_a/b_plait_sf"/>
</dbReference>
<gene>
    <name evidence="8" type="ORF">B4U80_04379</name>
</gene>
<feature type="compositionally biased region" description="Pro residues" evidence="6">
    <location>
        <begin position="767"/>
        <end position="793"/>
    </location>
</feature>
<evidence type="ECO:0000256" key="4">
    <source>
        <dbReference type="ARBA" id="ARBA00013044"/>
    </source>
</evidence>
<comment type="caution">
    <text evidence="8">The sequence shown here is derived from an EMBL/GenBank/DDBJ whole genome shotgun (WGS) entry which is preliminary data.</text>
</comment>
<dbReference type="GO" id="GO:0098793">
    <property type="term" value="C:presynapse"/>
    <property type="evidence" value="ECO:0007669"/>
    <property type="project" value="GOC"/>
</dbReference>
<feature type="compositionally biased region" description="Pro residues" evidence="6">
    <location>
        <begin position="828"/>
        <end position="841"/>
    </location>
</feature>
<dbReference type="InterPro" id="IPR002013">
    <property type="entry name" value="SAC_dom"/>
</dbReference>
<dbReference type="SMART" id="SM00128">
    <property type="entry name" value="IPPc"/>
    <property type="match status" value="1"/>
</dbReference>
<dbReference type="GO" id="GO:0046856">
    <property type="term" value="P:phosphatidylinositol dephosphorylation"/>
    <property type="evidence" value="ECO:0007669"/>
    <property type="project" value="InterPro"/>
</dbReference>
<reference evidence="8 9" key="1">
    <citation type="journal article" date="2018" name="Gigascience">
        <title>Genomes of trombidid mites reveal novel predicted allergens and laterally-transferred genes associated with secondary metabolism.</title>
        <authorList>
            <person name="Dong X."/>
            <person name="Chaisiri K."/>
            <person name="Xia D."/>
            <person name="Armstrong S.D."/>
            <person name="Fang Y."/>
            <person name="Donnelly M.J."/>
            <person name="Kadowaki T."/>
            <person name="McGarry J.W."/>
            <person name="Darby A.C."/>
            <person name="Makepeace B.L."/>
        </authorList>
    </citation>
    <scope>NUCLEOTIDE SEQUENCE [LARGE SCALE GENOMIC DNA]</scope>
    <source>
        <strain evidence="8">UoL-UT</strain>
    </source>
</reference>
<evidence type="ECO:0000313" key="8">
    <source>
        <dbReference type="EMBL" id="RWS24751.1"/>
    </source>
</evidence>
<dbReference type="InterPro" id="IPR036691">
    <property type="entry name" value="Endo/exonu/phosph_ase_sf"/>
</dbReference>
<feature type="region of interest" description="Disordered" evidence="6">
    <location>
        <begin position="643"/>
        <end position="841"/>
    </location>
</feature>
<evidence type="ECO:0000256" key="3">
    <source>
        <dbReference type="ARBA" id="ARBA00009678"/>
    </source>
</evidence>
<dbReference type="Proteomes" id="UP000288716">
    <property type="component" value="Unassembled WGS sequence"/>
</dbReference>
<dbReference type="PROSITE" id="PS50275">
    <property type="entry name" value="SAC"/>
    <property type="match status" value="1"/>
</dbReference>
<keyword evidence="5" id="KW-0378">Hydrolase</keyword>
<comment type="similarity">
    <text evidence="2">Belongs to the synaptojanin family.</text>
</comment>
<evidence type="ECO:0000256" key="5">
    <source>
        <dbReference type="ARBA" id="ARBA00022801"/>
    </source>
</evidence>
<dbReference type="Gene3D" id="3.30.70.330">
    <property type="match status" value="1"/>
</dbReference>
<dbReference type="EC" id="3.1.3.36" evidence="4"/>
<evidence type="ECO:0000259" key="7">
    <source>
        <dbReference type="PROSITE" id="PS50275"/>
    </source>
</evidence>
<dbReference type="AlphaFoldDB" id="A0A443SB10"/>
<accession>A0A443SB10</accession>
<comment type="catalytic activity">
    <reaction evidence="1">
        <text>a 1,2-diacyl-sn-glycero-3-phospho-(1D-myo-inositol-4,5-bisphosphate) + H2O = a 1,2-diacyl-sn-glycero-3-phospho-(1D-myo-inositol 4-phosphate) + phosphate</text>
        <dbReference type="Rhea" id="RHEA:22764"/>
        <dbReference type="ChEBI" id="CHEBI:15377"/>
        <dbReference type="ChEBI" id="CHEBI:43474"/>
        <dbReference type="ChEBI" id="CHEBI:58178"/>
        <dbReference type="ChEBI" id="CHEBI:58456"/>
        <dbReference type="EC" id="3.1.3.36"/>
    </reaction>
</comment>
<feature type="compositionally biased region" description="Pro residues" evidence="6">
    <location>
        <begin position="724"/>
        <end position="733"/>
    </location>
</feature>
<dbReference type="SMART" id="SM01165">
    <property type="entry name" value="DUF1866"/>
    <property type="match status" value="1"/>
</dbReference>
<evidence type="ECO:0000256" key="1">
    <source>
        <dbReference type="ARBA" id="ARBA00001786"/>
    </source>
</evidence>
<dbReference type="InterPro" id="IPR015047">
    <property type="entry name" value="SYNJ1/2_RRM"/>
</dbReference>
<feature type="compositionally biased region" description="Polar residues" evidence="6">
    <location>
        <begin position="643"/>
        <end position="653"/>
    </location>
</feature>
<dbReference type="Pfam" id="PF22669">
    <property type="entry name" value="Exo_endo_phos2"/>
    <property type="match status" value="2"/>
</dbReference>
<dbReference type="STRING" id="299467.A0A443SB10"/>
<name>A0A443SB10_9ACAR</name>
<feature type="compositionally biased region" description="Pro residues" evidence="6">
    <location>
        <begin position="743"/>
        <end position="754"/>
    </location>
</feature>
<dbReference type="GO" id="GO:0048488">
    <property type="term" value="P:synaptic vesicle endocytosis"/>
    <property type="evidence" value="ECO:0007669"/>
    <property type="project" value="TreeGrafter"/>
</dbReference>
<proteinExistence type="inferred from homology"/>
<dbReference type="GO" id="GO:0004439">
    <property type="term" value="F:phosphatidylinositol-4,5-bisphosphate 5-phosphatase activity"/>
    <property type="evidence" value="ECO:0007669"/>
    <property type="project" value="UniProtKB-EC"/>
</dbReference>
<dbReference type="Pfam" id="PF08952">
    <property type="entry name" value="DUF1866"/>
    <property type="match status" value="1"/>
</dbReference>
<keyword evidence="9" id="KW-1185">Reference proteome</keyword>
<dbReference type="OrthoDB" id="1925875at2759"/>
<dbReference type="EMBL" id="NCKV01004457">
    <property type="protein sequence ID" value="RWS24751.1"/>
    <property type="molecule type" value="Genomic_DNA"/>
</dbReference>
<dbReference type="SUPFAM" id="SSF56219">
    <property type="entry name" value="DNase I-like"/>
    <property type="match status" value="1"/>
</dbReference>
<feature type="domain" description="SAC" evidence="7">
    <location>
        <begin position="1"/>
        <end position="71"/>
    </location>
</feature>
<dbReference type="InterPro" id="IPR000300">
    <property type="entry name" value="IPPc"/>
</dbReference>
<dbReference type="PANTHER" id="PTHR11200:SF257">
    <property type="entry name" value="PHOSPHOINOSITIDE 5-PHOSPHATASE"/>
    <property type="match status" value="1"/>
</dbReference>
<comment type="similarity">
    <text evidence="3">In the central section; belongs to the inositol 1,4,5-trisphosphate 5-phosphatase family.</text>
</comment>
<evidence type="ECO:0000256" key="2">
    <source>
        <dbReference type="ARBA" id="ARBA00008943"/>
    </source>
</evidence>
<dbReference type="PANTHER" id="PTHR11200">
    <property type="entry name" value="INOSITOL 5-PHOSPHATASE"/>
    <property type="match status" value="1"/>
</dbReference>
<organism evidence="8 9">
    <name type="scientific">Leptotrombidium deliense</name>
    <dbReference type="NCBI Taxonomy" id="299467"/>
    <lineage>
        <taxon>Eukaryota</taxon>
        <taxon>Metazoa</taxon>
        <taxon>Ecdysozoa</taxon>
        <taxon>Arthropoda</taxon>
        <taxon>Chelicerata</taxon>
        <taxon>Arachnida</taxon>
        <taxon>Acari</taxon>
        <taxon>Acariformes</taxon>
        <taxon>Trombidiformes</taxon>
        <taxon>Prostigmata</taxon>
        <taxon>Anystina</taxon>
        <taxon>Parasitengona</taxon>
        <taxon>Trombiculoidea</taxon>
        <taxon>Trombiculidae</taxon>
        <taxon>Leptotrombidium</taxon>
    </lineage>
</organism>
<dbReference type="Gene3D" id="3.60.10.10">
    <property type="entry name" value="Endonuclease/exonuclease/phosphatase"/>
    <property type="match status" value="1"/>
</dbReference>
<dbReference type="VEuPathDB" id="VectorBase:LDEU007289"/>
<sequence>MSSQCGTFRINCVDCLDRTNCVQTFIALEILQKQMSSLSLQDKPQIISRFEEMFKNMWIQNGDQISRIYAGTGALEGKSKFKDSTLSVARTIQNNLLDTGKQEAMDVLLIGKSLNNEYSERARSVLPSKYLQLPTNMLITLCDRYLEYTKPHVIRIAVGTWNVNGGKHFNSIIYKRSNPLSEWLLDYKSKKPNNVPNIMDLSLDDSLGRASDENRTPDFYAIGFEEIVDLNASNIVAASTTNQKEWLIELQTTISRDSPRVLITSVQLVGVCLFLFAKPEHAPYIRYEHQYRITALSRGPKLWSCPYERDVAIDQVKTGLGGAAGNKGGVAIRMLFHSTSLCFVCAHFAAGQSQVYDRNADYGEITRKVTFPMGRSLNSHDYIFWCGDFNYRIDLENERVVECVRNEDWETLLAYDQLKVQQKDGKVFRNYVEGNIAFAPTYKYDINSDDYDTSEKCRVPAYTDRVLFKKKYATSRAEDPQNLNYGRIVHYNRAELKTSDHRPVIAEIDIDVLVVDEVERENVFRKVVEEMGPPDATVLVMHADGIEAFDDEMVTGVLKSLADEAGEIILARFGESSLRVTFRESVSALKAVKSSKIKEINKNLFVKLKTENWIEAVEQEIGLTADNSCSLQEQAYVETFELNTSLGPTSDPNSLFIDEDNERTPSERNSPTEDNEGCEKPPPIPGRSTPTHAPSRPPPPTKTAATPSRPPPPSVNNGKAKPIPIRPAPPPPLHNEADSTFDLPPPEIPAPPLPDADDDINMSEEPPLSPWQTLPPAPPLPPLELQENPPPIPERPKVMSELPESELAVPPTNVAKPPPIPARTKPPAALPPPVIPPRKAV</sequence>
<evidence type="ECO:0000313" key="9">
    <source>
        <dbReference type="Proteomes" id="UP000288716"/>
    </source>
</evidence>
<dbReference type="InterPro" id="IPR046985">
    <property type="entry name" value="IP5"/>
</dbReference>
<protein>
    <recommendedName>
        <fullName evidence="4">phosphoinositide 5-phosphatase</fullName>
        <ecNumber evidence="4">3.1.3.36</ecNumber>
    </recommendedName>
</protein>
<evidence type="ECO:0000256" key="6">
    <source>
        <dbReference type="SAM" id="MobiDB-lite"/>
    </source>
</evidence>